<proteinExistence type="predicted"/>
<accession>A0ABW3CCZ0</accession>
<reference evidence="2" key="1">
    <citation type="journal article" date="2019" name="Int. J. Syst. Evol. Microbiol.">
        <title>The Global Catalogue of Microorganisms (GCM) 10K type strain sequencing project: providing services to taxonomists for standard genome sequencing and annotation.</title>
        <authorList>
            <consortium name="The Broad Institute Genomics Platform"/>
            <consortium name="The Broad Institute Genome Sequencing Center for Infectious Disease"/>
            <person name="Wu L."/>
            <person name="Ma J."/>
        </authorList>
    </citation>
    <scope>NUCLEOTIDE SEQUENCE [LARGE SCALE GENOMIC DNA]</scope>
    <source>
        <strain evidence="2">JCM 31696</strain>
    </source>
</reference>
<dbReference type="EMBL" id="JBHTIR010001223">
    <property type="protein sequence ID" value="MFD0852290.1"/>
    <property type="molecule type" value="Genomic_DNA"/>
</dbReference>
<gene>
    <name evidence="1" type="ORF">ACFQ07_08655</name>
</gene>
<evidence type="ECO:0008006" key="3">
    <source>
        <dbReference type="Google" id="ProtNLM"/>
    </source>
</evidence>
<keyword evidence="2" id="KW-1185">Reference proteome</keyword>
<evidence type="ECO:0000313" key="2">
    <source>
        <dbReference type="Proteomes" id="UP001597083"/>
    </source>
</evidence>
<feature type="non-terminal residue" evidence="1">
    <location>
        <position position="1"/>
    </location>
</feature>
<comment type="caution">
    <text evidence="1">The sequence shown here is derived from an EMBL/GenBank/DDBJ whole genome shotgun (WGS) entry which is preliminary data.</text>
</comment>
<evidence type="ECO:0000313" key="1">
    <source>
        <dbReference type="EMBL" id="MFD0852290.1"/>
    </source>
</evidence>
<organism evidence="1 2">
    <name type="scientific">Actinomadura adrarensis</name>
    <dbReference type="NCBI Taxonomy" id="1819600"/>
    <lineage>
        <taxon>Bacteria</taxon>
        <taxon>Bacillati</taxon>
        <taxon>Actinomycetota</taxon>
        <taxon>Actinomycetes</taxon>
        <taxon>Streptosporangiales</taxon>
        <taxon>Thermomonosporaceae</taxon>
        <taxon>Actinomadura</taxon>
    </lineage>
</organism>
<name>A0ABW3CCZ0_9ACTN</name>
<sequence length="61" mass="7187">QADSVRVLLAAGADPDRRDLHHRATPLDWYYLRQDQAVRTPGYRIDPEVQRLLVPVTRRRH</sequence>
<protein>
    <recommendedName>
        <fullName evidence="3">Ankyrin repeat domain-containing protein</fullName>
    </recommendedName>
</protein>
<dbReference type="Proteomes" id="UP001597083">
    <property type="component" value="Unassembled WGS sequence"/>
</dbReference>